<accession>A0A143YVM4</accession>
<reference evidence="1 3" key="1">
    <citation type="submission" date="2016-02" db="EMBL/GenBank/DDBJ databases">
        <authorList>
            <person name="Wen L."/>
            <person name="He K."/>
            <person name="Yang H."/>
        </authorList>
    </citation>
    <scope>NUCLEOTIDE SEQUENCE [LARGE SCALE GENOMIC DNA]</scope>
    <source>
        <strain evidence="1">Trichococcus_R210</strain>
    </source>
</reference>
<name>A0A143YVM4_9LACT</name>
<dbReference type="STRING" id="640938.TR210_1669"/>
<protein>
    <submittedName>
        <fullName evidence="1">Uncharacterized protein</fullName>
    </submittedName>
</protein>
<evidence type="ECO:0000313" key="2">
    <source>
        <dbReference type="EMBL" id="SEJ72250.1"/>
    </source>
</evidence>
<evidence type="ECO:0000313" key="1">
    <source>
        <dbReference type="EMBL" id="CZQ99821.1"/>
    </source>
</evidence>
<dbReference type="Proteomes" id="UP000199280">
    <property type="component" value="Unassembled WGS sequence"/>
</dbReference>
<sequence length="488" mass="57519">MLIHLDKHLNVFINYNEKYWLENNMTKAIVNTLELLDTSNQLELIAKLVKNPAITQLDKTQHRCRFALQSKPRGLDIEAVPSENRILLGLSPTGGVWNEKLLDIRKLKLNPTEAVQEIYTTLFSDVTSVKEMEQGKFDKIYLNFAQAEYDTLLWLDANHGSIPDGWILIEKDGQPVYCIIIENKLYDLNPYQLRNHRQKSLEYNAATTITQSFSTVYDLFLRKQNNLDVKGQTTLIPHLLEYMTIMGYEPVHRFYLNDVLTIRNADSEEERKFYKELLYQKFFNFFQNYCEENGYDFNRKKRRMNITGISEFNFVFEFDVENAQIIISSEIGNQNAFVSQKILAQLQKADSDFAQQVQNDYPKSTFERFIRMKSSRAFLYFPIAEYAHLNAYIDSIKGMSISDGKIPKDECLKFLTTQHVHPDEHAFAALKRYQFQHWHKLEYLRILDRLELDIYLDEPNHARLKRDLTMLIEQHIIGLKRFKKELSL</sequence>
<reference evidence="2 4" key="2">
    <citation type="submission" date="2016-10" db="EMBL/GenBank/DDBJ databases">
        <authorList>
            <person name="Varghese N."/>
            <person name="Submissions S."/>
        </authorList>
    </citation>
    <scope>NUCLEOTIDE SEQUENCE [LARGE SCALE GENOMIC DNA]</scope>
    <source>
        <strain evidence="2 4">DSM 22150</strain>
    </source>
</reference>
<dbReference type="EMBL" id="FNYT01000023">
    <property type="protein sequence ID" value="SEJ72250.1"/>
    <property type="molecule type" value="Genomic_DNA"/>
</dbReference>
<keyword evidence="4" id="KW-1185">Reference proteome</keyword>
<organism evidence="1 3">
    <name type="scientific">Trichococcus ilyis</name>
    <dbReference type="NCBI Taxonomy" id="640938"/>
    <lineage>
        <taxon>Bacteria</taxon>
        <taxon>Bacillati</taxon>
        <taxon>Bacillota</taxon>
        <taxon>Bacilli</taxon>
        <taxon>Lactobacillales</taxon>
        <taxon>Carnobacteriaceae</taxon>
        <taxon>Trichococcus</taxon>
    </lineage>
</organism>
<proteinExistence type="predicted"/>
<dbReference type="AlphaFoldDB" id="A0A143YVM4"/>
<dbReference type="EMBL" id="FJNB01000012">
    <property type="protein sequence ID" value="CZQ99821.1"/>
    <property type="molecule type" value="Genomic_DNA"/>
</dbReference>
<evidence type="ECO:0000313" key="4">
    <source>
        <dbReference type="Proteomes" id="UP000199280"/>
    </source>
</evidence>
<dbReference type="Proteomes" id="UP000076878">
    <property type="component" value="Unassembled WGS sequence"/>
</dbReference>
<gene>
    <name evidence="2" type="ORF">SAMN05216375_12341</name>
    <name evidence="1" type="ORF">TR210_1669</name>
</gene>
<evidence type="ECO:0000313" key="3">
    <source>
        <dbReference type="Proteomes" id="UP000076878"/>
    </source>
</evidence>